<evidence type="ECO:0000259" key="6">
    <source>
        <dbReference type="PROSITE" id="PS50928"/>
    </source>
</evidence>
<accession>A0A1D8QY97</accession>
<protein>
    <submittedName>
        <fullName evidence="7">Spermidine/putrescine ABC transporter permease</fullName>
    </submittedName>
</protein>
<keyword evidence="2 5" id="KW-0812">Transmembrane</keyword>
<feature type="transmembrane region" description="Helical" evidence="5">
    <location>
        <begin position="49"/>
        <end position="72"/>
    </location>
</feature>
<dbReference type="SUPFAM" id="SSF161098">
    <property type="entry name" value="MetI-like"/>
    <property type="match status" value="1"/>
</dbReference>
<feature type="transmembrane region" description="Helical" evidence="5">
    <location>
        <begin position="20"/>
        <end position="42"/>
    </location>
</feature>
<name>A0A1D8QY97_9PROT</name>
<evidence type="ECO:0000256" key="5">
    <source>
        <dbReference type="SAM" id="Phobius"/>
    </source>
</evidence>
<dbReference type="PROSITE" id="PS50928">
    <property type="entry name" value="ABC_TM1"/>
    <property type="match status" value="1"/>
</dbReference>
<dbReference type="Proteomes" id="UP000175973">
    <property type="component" value="Chromosome"/>
</dbReference>
<keyword evidence="3 5" id="KW-1133">Transmembrane helix</keyword>
<comment type="subcellular location">
    <subcellularLocation>
        <location evidence="1">Cell membrane</location>
        <topology evidence="1">Multi-pass membrane protein</topology>
    </subcellularLocation>
</comment>
<dbReference type="AlphaFoldDB" id="A0A1D8QY97"/>
<feature type="domain" description="ABC transmembrane type-1" evidence="6">
    <location>
        <begin position="15"/>
        <end position="145"/>
    </location>
</feature>
<evidence type="ECO:0000256" key="1">
    <source>
        <dbReference type="ARBA" id="ARBA00004651"/>
    </source>
</evidence>
<keyword evidence="8" id="KW-1185">Reference proteome</keyword>
<organism evidence="7 8">
    <name type="scientific">Acetobacter ascendens</name>
    <dbReference type="NCBI Taxonomy" id="481146"/>
    <lineage>
        <taxon>Bacteria</taxon>
        <taxon>Pseudomonadati</taxon>
        <taxon>Pseudomonadota</taxon>
        <taxon>Alphaproteobacteria</taxon>
        <taxon>Acetobacterales</taxon>
        <taxon>Acetobacteraceae</taxon>
        <taxon>Acetobacter</taxon>
    </lineage>
</organism>
<evidence type="ECO:0000313" key="8">
    <source>
        <dbReference type="Proteomes" id="UP000175973"/>
    </source>
</evidence>
<evidence type="ECO:0000256" key="2">
    <source>
        <dbReference type="ARBA" id="ARBA00022692"/>
    </source>
</evidence>
<dbReference type="GO" id="GO:0005886">
    <property type="term" value="C:plasma membrane"/>
    <property type="evidence" value="ECO:0007669"/>
    <property type="project" value="UniProtKB-SubCell"/>
</dbReference>
<dbReference type="RefSeq" id="WP_070323868.1">
    <property type="nucleotide sequence ID" value="NZ_CP015164.1"/>
</dbReference>
<keyword evidence="4 5" id="KW-0472">Membrane</keyword>
<reference evidence="8" key="1">
    <citation type="submission" date="2016-04" db="EMBL/GenBank/DDBJ databases">
        <authorList>
            <person name="Jeon C.O."/>
            <person name="Cho G.Y."/>
            <person name="Jeong H.I."/>
            <person name="Kim K.H."/>
        </authorList>
    </citation>
    <scope>NUCLEOTIDE SEQUENCE [LARGE SCALE GENOMIC DNA]</scope>
    <source>
        <strain evidence="8">LMG 1590</strain>
    </source>
</reference>
<dbReference type="GO" id="GO:0055085">
    <property type="term" value="P:transmembrane transport"/>
    <property type="evidence" value="ECO:0007669"/>
    <property type="project" value="InterPro"/>
</dbReference>
<gene>
    <name evidence="7" type="ORF">A4S02_11620</name>
</gene>
<dbReference type="InterPro" id="IPR000515">
    <property type="entry name" value="MetI-like"/>
</dbReference>
<dbReference type="KEGG" id="aasc:A4S02_11620"/>
<sequence length="145" mass="16105">MGTPQVIPSLMHIPLPYSFLWGFACISIASIFLVFVLLMLAFATHAGRIFYISFFMLFIPTSVLGIFLPVVINTPYTPFLQGILSLPLLALWPLAKLETLPESWGATARELGANQSTCLQLIIWPLLKKPLIASFFLSLFFGIAQ</sequence>
<dbReference type="InterPro" id="IPR035906">
    <property type="entry name" value="MetI-like_sf"/>
</dbReference>
<evidence type="ECO:0000256" key="4">
    <source>
        <dbReference type="ARBA" id="ARBA00023136"/>
    </source>
</evidence>
<dbReference type="EMBL" id="CP015164">
    <property type="protein sequence ID" value="AOW47315.1"/>
    <property type="molecule type" value="Genomic_DNA"/>
</dbReference>
<evidence type="ECO:0000256" key="3">
    <source>
        <dbReference type="ARBA" id="ARBA00022989"/>
    </source>
</evidence>
<evidence type="ECO:0000313" key="7">
    <source>
        <dbReference type="EMBL" id="AOW47315.1"/>
    </source>
</evidence>
<proteinExistence type="predicted"/>